<organism evidence="1 2">
    <name type="scientific">Prochlorococcus phage P-SSP7</name>
    <dbReference type="NCBI Taxonomy" id="268748"/>
    <lineage>
        <taxon>Viruses</taxon>
        <taxon>Duplodnaviria</taxon>
        <taxon>Heunggongvirae</taxon>
        <taxon>Uroviricota</taxon>
        <taxon>Caudoviricetes</taxon>
        <taxon>Autographivirales</taxon>
        <taxon>Sechaudvirinae</taxon>
        <taxon>Tiamatvirus</taxon>
    </lineage>
</organism>
<organismHost>
    <name type="scientific">Prochlorococcus</name>
    <dbReference type="NCBI Taxonomy" id="1218"/>
</organismHost>
<proteinExistence type="predicted"/>
<accession>D1LWI4</accession>
<evidence type="ECO:0000313" key="1">
    <source>
        <dbReference type="EMBL" id="ACY76243.1"/>
    </source>
</evidence>
<gene>
    <name evidence="1" type="ORF">PCPG_00040</name>
</gene>
<dbReference type="Proteomes" id="UP000258925">
    <property type="component" value="Segment"/>
</dbReference>
<dbReference type="EMBL" id="GU071093">
    <property type="protein sequence ID" value="ACY76243.1"/>
    <property type="molecule type" value="Genomic_DNA"/>
</dbReference>
<sequence>MSRIIVDAIRNSSASSDGITLSSDGKVAFPNTNTGKILQVVNTTFNTRASLSITNRYLNNSANIYYVTGIDTTVTTTQANSKLLISGSLSGEFSNREDFFGYIFSSTIGGTTAPIDALRATTDSKTNRPRYTFLPSIAYSATNNDSTPNTTPFSNYLYAPAQASGTAITIRLGVACHTGGSETLYINQCVNTSTNDSDYEHSTSHMTVMEIAA</sequence>
<protein>
    <submittedName>
        <fullName evidence="1">Uncharacterized protein</fullName>
    </submittedName>
</protein>
<dbReference type="KEGG" id="vg:3294711"/>
<evidence type="ECO:0000313" key="2">
    <source>
        <dbReference type="Proteomes" id="UP000258925"/>
    </source>
</evidence>
<name>D1LWI4_BPPRP</name>
<reference evidence="1 2" key="1">
    <citation type="submission" date="2009-10" db="EMBL/GenBank/DDBJ databases">
        <title>The Genome Sequence of Prochlorococcus phage P-SSP7.</title>
        <authorList>
            <consortium name="The Broad Institute Genome Sequencing Platform"/>
            <person name="Henn M.R."/>
            <person name="Sullivan M.S."/>
            <person name="Osburne M.S."/>
            <person name="Levin J."/>
            <person name="Malboeuf C."/>
            <person name="Casali M."/>
            <person name="Russ C."/>
            <person name="Lennon N."/>
            <person name="Chapman S.B."/>
            <person name="Erlich R."/>
            <person name="Young S.K."/>
            <person name="Koehrsen M."/>
            <person name="Yandava C."/>
            <person name="Zeng Q."/>
            <person name="Alvarado L."/>
            <person name="Anderson S."/>
            <person name="Berlin A."/>
            <person name="Borenstein D."/>
            <person name="Chen Z."/>
            <person name="Engels R."/>
            <person name="Freedman E."/>
            <person name="Gellesch M."/>
            <person name="Goldberg J."/>
            <person name="Green L."/>
            <person name="Griggs A."/>
            <person name="Gujja S."/>
            <person name="Heilman E.R."/>
            <person name="Heiman D."/>
            <person name="Hepburn T."/>
            <person name="Howarth C."/>
            <person name="Jen D."/>
            <person name="Larson L."/>
            <person name="Lewis B."/>
            <person name="Mehta T."/>
            <person name="Park D."/>
            <person name="Pearson M."/>
            <person name="Richards J."/>
            <person name="Rizzolo K."/>
            <person name="Roberts A."/>
            <person name="Ryan E."/>
            <person name="Saif S."/>
            <person name="Shea T."/>
            <person name="Shenoy N."/>
            <person name="Sisk P."/>
            <person name="Stolte C."/>
            <person name="Sykes S."/>
            <person name="Walk T."/>
            <person name="White J."/>
            <person name="Yu Q."/>
            <person name="Coleman M.L."/>
            <person name="Huang K.H."/>
            <person name="Weigele P.R."/>
            <person name="DeFrancesco A.S."/>
            <person name="Kern S.E."/>
            <person name="Thompson L.R."/>
            <person name="Fu R."/>
            <person name="Hombeck B."/>
            <person name="Chisholm S.W."/>
            <person name="Haas B."/>
            <person name="Nusbaum C."/>
            <person name="Birren B."/>
        </authorList>
    </citation>
    <scope>NUCLEOTIDE SEQUENCE [LARGE SCALE GENOMIC DNA]</scope>
    <source>
        <strain evidence="1 2">P-SSP7</strain>
    </source>
</reference>
<dbReference type="RefSeq" id="YP_214218.1">
    <property type="nucleotide sequence ID" value="NC_006882.2"/>
</dbReference>